<organism evidence="1 2">
    <name type="scientific">Striga hermonthica</name>
    <name type="common">Purple witchweed</name>
    <name type="synonym">Buchnera hermonthica</name>
    <dbReference type="NCBI Taxonomy" id="68872"/>
    <lineage>
        <taxon>Eukaryota</taxon>
        <taxon>Viridiplantae</taxon>
        <taxon>Streptophyta</taxon>
        <taxon>Embryophyta</taxon>
        <taxon>Tracheophyta</taxon>
        <taxon>Spermatophyta</taxon>
        <taxon>Magnoliopsida</taxon>
        <taxon>eudicotyledons</taxon>
        <taxon>Gunneridae</taxon>
        <taxon>Pentapetalae</taxon>
        <taxon>asterids</taxon>
        <taxon>lamiids</taxon>
        <taxon>Lamiales</taxon>
        <taxon>Orobanchaceae</taxon>
        <taxon>Buchnereae</taxon>
        <taxon>Striga</taxon>
    </lineage>
</organism>
<dbReference type="PANTHER" id="PTHR47273:SF6">
    <property type="entry name" value="POLLEN OLE E 1 ALLERGEN AND EXTENSIN FAMILY PROTEIN"/>
    <property type="match status" value="1"/>
</dbReference>
<dbReference type="OrthoDB" id="744797at2759"/>
<evidence type="ECO:0000313" key="2">
    <source>
        <dbReference type="Proteomes" id="UP001153555"/>
    </source>
</evidence>
<gene>
    <name evidence="1" type="ORF">SHERM_15460</name>
</gene>
<dbReference type="Proteomes" id="UP001153555">
    <property type="component" value="Unassembled WGS sequence"/>
</dbReference>
<comment type="caution">
    <text evidence="1">The sequence shown here is derived from an EMBL/GenBank/DDBJ whole genome shotgun (WGS) entry which is preliminary data.</text>
</comment>
<dbReference type="AlphaFoldDB" id="A0A9N7MXM4"/>
<reference evidence="1" key="1">
    <citation type="submission" date="2019-12" db="EMBL/GenBank/DDBJ databases">
        <authorList>
            <person name="Scholes J."/>
        </authorList>
    </citation>
    <scope>NUCLEOTIDE SEQUENCE</scope>
</reference>
<accession>A0A9N7MXM4</accession>
<dbReference type="PANTHER" id="PTHR47273">
    <property type="entry name" value="EXPRESSED PROTEIN"/>
    <property type="match status" value="1"/>
</dbReference>
<protein>
    <submittedName>
        <fullName evidence="1">Pollen Ole e 1 allergen and extensin family protein</fullName>
    </submittedName>
</protein>
<evidence type="ECO:0000313" key="1">
    <source>
        <dbReference type="EMBL" id="CAA0815437.1"/>
    </source>
</evidence>
<sequence>MGYSHFDDFVIKSKMFFFAIIVLVFLERPAVAARKSDLLTDLFPAGRDEMVKWAGYGEDKLSTVVVGGKIICHGGGAIEKASHPVSGATVVVLCGSSTKRKKSWARTGTDDSGNFLIDLPSHLHAIPNLEKICHIKVVRLPKTSPCCPMRKHNSIKLTSNADGIRNYTTEDIHLKPHKRV</sequence>
<proteinExistence type="predicted"/>
<dbReference type="EMBL" id="CACSLK010012531">
    <property type="protein sequence ID" value="CAA0815437.1"/>
    <property type="molecule type" value="Genomic_DNA"/>
</dbReference>
<dbReference type="Pfam" id="PF01190">
    <property type="entry name" value="Pollen_Ole_e_1"/>
    <property type="match status" value="1"/>
</dbReference>
<keyword evidence="2" id="KW-1185">Reference proteome</keyword>
<name>A0A9N7MXM4_STRHE</name>